<keyword evidence="1" id="KW-0812">Transmembrane</keyword>
<dbReference type="STRING" id="1817813.A2008_07320"/>
<reference evidence="2 3" key="1">
    <citation type="journal article" date="2016" name="Nat. Commun.">
        <title>Thousands of microbial genomes shed light on interconnected biogeochemical processes in an aquifer system.</title>
        <authorList>
            <person name="Anantharaman K."/>
            <person name="Brown C.T."/>
            <person name="Hug L.A."/>
            <person name="Sharon I."/>
            <person name="Castelle C.J."/>
            <person name="Probst A.J."/>
            <person name="Thomas B.C."/>
            <person name="Singh A."/>
            <person name="Wilkins M.J."/>
            <person name="Karaoz U."/>
            <person name="Brodie E.L."/>
            <person name="Williams K.H."/>
            <person name="Hubbard S.S."/>
            <person name="Banfield J.F."/>
        </authorList>
    </citation>
    <scope>NUCLEOTIDE SEQUENCE [LARGE SCALE GENOMIC DNA]</scope>
</reference>
<evidence type="ECO:0000313" key="2">
    <source>
        <dbReference type="EMBL" id="OGM03318.1"/>
    </source>
</evidence>
<dbReference type="EMBL" id="MGFH01000177">
    <property type="protein sequence ID" value="OGM03318.1"/>
    <property type="molecule type" value="Genomic_DNA"/>
</dbReference>
<dbReference type="Proteomes" id="UP000178735">
    <property type="component" value="Unassembled WGS sequence"/>
</dbReference>
<feature type="transmembrane region" description="Helical" evidence="1">
    <location>
        <begin position="30"/>
        <end position="50"/>
    </location>
</feature>
<dbReference type="AlphaFoldDB" id="A0A1F7WMH7"/>
<gene>
    <name evidence="2" type="ORF">A2008_07320</name>
</gene>
<evidence type="ECO:0000256" key="1">
    <source>
        <dbReference type="SAM" id="Phobius"/>
    </source>
</evidence>
<protein>
    <submittedName>
        <fullName evidence="2">Uncharacterized protein</fullName>
    </submittedName>
</protein>
<evidence type="ECO:0000313" key="3">
    <source>
        <dbReference type="Proteomes" id="UP000178735"/>
    </source>
</evidence>
<keyword evidence="1" id="KW-1133">Transmembrane helix</keyword>
<accession>A0A1F7WMH7</accession>
<sequence length="274" mass="30702">MNTRRIKFLTEKTECKKHKNLSLIFREKAFAIPLVILVSVLLMVFAVMMLSSNTQSKKQRNSTLLTTKAYFMAQAGLQHFKLKYKIKPDIMFDCGRLYAGFSPEYNNNDQFDSIGDSKKAYPQYLACFFEDVTTGYDANNLSDNNETTTKNTAPSLVADMTGVANCDQTDLDKKKGGYNTLPLTKGGFSLTDTDTEDDFKHWGYKPVAIKNGSLKRDLDTTTGKNVMEQSITVEVMGCAATKLGGAQTGEKVQGEFTLRTHSVRETILLKKWNN</sequence>
<organism evidence="2 3">
    <name type="scientific">Candidatus Wallbacteria bacterium GWC2_49_35</name>
    <dbReference type="NCBI Taxonomy" id="1817813"/>
    <lineage>
        <taxon>Bacteria</taxon>
        <taxon>Candidatus Walliibacteriota</taxon>
    </lineage>
</organism>
<comment type="caution">
    <text evidence="2">The sequence shown here is derived from an EMBL/GenBank/DDBJ whole genome shotgun (WGS) entry which is preliminary data.</text>
</comment>
<keyword evidence="1" id="KW-0472">Membrane</keyword>
<proteinExistence type="predicted"/>
<name>A0A1F7WMH7_9BACT</name>